<keyword evidence="3" id="KW-1185">Reference proteome</keyword>
<accession>A0A5K7XF54</accession>
<dbReference type="Proteomes" id="UP000326837">
    <property type="component" value="Chromosome"/>
</dbReference>
<keyword evidence="1" id="KW-1133">Transmembrane helix</keyword>
<dbReference type="EMBL" id="AP021861">
    <property type="protein sequence ID" value="BBO32863.1"/>
    <property type="molecule type" value="Genomic_DNA"/>
</dbReference>
<evidence type="ECO:0000313" key="2">
    <source>
        <dbReference type="EMBL" id="BBO32863.1"/>
    </source>
</evidence>
<reference evidence="3" key="1">
    <citation type="submission" date="2019-10" db="EMBL/GenBank/DDBJ databases">
        <title>Lacipirellula parvula gen. nov., sp. nov., representing a lineage of planctomycetes widespread in freshwater anoxic habitats, and description of the family Lacipirellulaceae.</title>
        <authorList>
            <person name="Dedysh S.N."/>
            <person name="Kulichevskaya I.S."/>
            <person name="Beletsky A.V."/>
            <person name="Rakitin A.L."/>
            <person name="Mardanov A.V."/>
            <person name="Ivanova A.A."/>
            <person name="Saltykova V.X."/>
            <person name="Rijpstra W.I.C."/>
            <person name="Sinninghe Damste J.S."/>
            <person name="Ravin N.V."/>
        </authorList>
    </citation>
    <scope>NUCLEOTIDE SEQUENCE [LARGE SCALE GENOMIC DNA]</scope>
    <source>
        <strain evidence="3">PX69</strain>
    </source>
</reference>
<keyword evidence="1" id="KW-0472">Membrane</keyword>
<protein>
    <submittedName>
        <fullName evidence="2">Uncharacterized protein</fullName>
    </submittedName>
</protein>
<evidence type="ECO:0000313" key="3">
    <source>
        <dbReference type="Proteomes" id="UP000326837"/>
    </source>
</evidence>
<dbReference type="RefSeq" id="WP_152098756.1">
    <property type="nucleotide sequence ID" value="NZ_AP021861.1"/>
</dbReference>
<organism evidence="2 3">
    <name type="scientific">Lacipirellula parvula</name>
    <dbReference type="NCBI Taxonomy" id="2650471"/>
    <lineage>
        <taxon>Bacteria</taxon>
        <taxon>Pseudomonadati</taxon>
        <taxon>Planctomycetota</taxon>
        <taxon>Planctomycetia</taxon>
        <taxon>Pirellulales</taxon>
        <taxon>Lacipirellulaceae</taxon>
        <taxon>Lacipirellula</taxon>
    </lineage>
</organism>
<feature type="transmembrane region" description="Helical" evidence="1">
    <location>
        <begin position="92"/>
        <end position="111"/>
    </location>
</feature>
<dbReference type="KEGG" id="lpav:PLANPX_2475"/>
<proteinExistence type="predicted"/>
<name>A0A5K7XF54_9BACT</name>
<gene>
    <name evidence="2" type="ORF">PLANPX_2475</name>
</gene>
<keyword evidence="1" id="KW-0812">Transmembrane</keyword>
<sequence length="254" mass="28462">MPQDQEQPDDELLEKFLDNLTNDDERESFTAALRTDPGRRAEVELQRRIDDSLQRMFTINVPQSRIPTIAPPADEEFVERPAVKPSKQRRNVIIAALAASLLVASALTFLWQNAQHGGPDVAARPLVDIYRNAVSSGFEPTYECHEPERFAATFERRQGEPLRLLELPANMRMLGLAYTGGLSRNATAMLAYVDDAPVMVFVDRLENDVKQAAPAAGDLHIFRDERDGLVFYEVTPLQSPLVTPFLAKTMQDSP</sequence>
<dbReference type="AlphaFoldDB" id="A0A5K7XF54"/>
<evidence type="ECO:0000256" key="1">
    <source>
        <dbReference type="SAM" id="Phobius"/>
    </source>
</evidence>